<dbReference type="GO" id="GO:0000287">
    <property type="term" value="F:magnesium ion binding"/>
    <property type="evidence" value="ECO:0007669"/>
    <property type="project" value="TreeGrafter"/>
</dbReference>
<reference evidence="2" key="1">
    <citation type="submission" date="2020-11" db="EMBL/GenBank/DDBJ databases">
        <authorList>
            <consortium name="DOE Joint Genome Institute"/>
            <person name="Ahrendt S."/>
            <person name="Riley R."/>
            <person name="Andreopoulos W."/>
            <person name="Labutti K."/>
            <person name="Pangilinan J."/>
            <person name="Ruiz-Duenas F.J."/>
            <person name="Barrasa J.M."/>
            <person name="Sanchez-Garcia M."/>
            <person name="Camarero S."/>
            <person name="Miyauchi S."/>
            <person name="Serrano A."/>
            <person name="Linde D."/>
            <person name="Babiker R."/>
            <person name="Drula E."/>
            <person name="Ayuso-Fernandez I."/>
            <person name="Pacheco R."/>
            <person name="Padilla G."/>
            <person name="Ferreira P."/>
            <person name="Barriuso J."/>
            <person name="Kellner H."/>
            <person name="Castanera R."/>
            <person name="Alfaro M."/>
            <person name="Ramirez L."/>
            <person name="Pisabarro A.G."/>
            <person name="Kuo A."/>
            <person name="Tritt A."/>
            <person name="Lipzen A."/>
            <person name="He G."/>
            <person name="Yan M."/>
            <person name="Ng V."/>
            <person name="Cullen D."/>
            <person name="Martin F."/>
            <person name="Rosso M.-N."/>
            <person name="Henrissat B."/>
            <person name="Hibbett D."/>
            <person name="Martinez A.T."/>
            <person name="Grigoriev I.V."/>
        </authorList>
    </citation>
    <scope>NUCLEOTIDE SEQUENCE</scope>
    <source>
        <strain evidence="2">AH 40177</strain>
    </source>
</reference>
<evidence type="ECO:0000313" key="3">
    <source>
        <dbReference type="Proteomes" id="UP000772434"/>
    </source>
</evidence>
<name>A0A9P5PDZ8_9AGAR</name>
<gene>
    <name evidence="2" type="ORF">BDP27DRAFT_1234883</name>
</gene>
<comment type="caution">
    <text evidence="2">The sequence shown here is derived from an EMBL/GenBank/DDBJ whole genome shotgun (WGS) entry which is preliminary data.</text>
</comment>
<feature type="non-terminal residue" evidence="2">
    <location>
        <position position="576"/>
    </location>
</feature>
<dbReference type="GO" id="GO:0016102">
    <property type="term" value="P:diterpenoid biosynthetic process"/>
    <property type="evidence" value="ECO:0007669"/>
    <property type="project" value="TreeGrafter"/>
</dbReference>
<proteinExistence type="inferred from homology"/>
<dbReference type="Gene3D" id="1.50.10.20">
    <property type="match status" value="1"/>
</dbReference>
<sequence length="576" mass="65104">LNMDTYKAANDLLRSLVDLYDAGNGMSTWSISIYDTAWVSLVSQSVPEGSTRWVFPECFEFIYNAQLEDGSWRVPGCNDFDDAIINTLACLLSLKRHQRLGEDSLALTVRVEKAVRFLRGVLTEWKVVSVERIAFEMILPRLLELLEDEGIRFDIPDRDLLYDIYERKLKKVNLEGMYRPDAVRTGALHSLEAFVGKCDFDRLAHHKRNGNFFASPASTAAYLMSISEWDEEAESYLRHVIQQFKCYGYGAVSCSWPTTVMEFGWSVCNIMESGFDLKQLDQVSLAKIGNVLHSYLTAENGIIGFAPNVTPDADDTSKALATLLHIGKPFRLDDMLDAFELPSHFQCYQHERNPSVTVNCNVLMALLHYPEPDKYSKQILKASEFVLNEYWNAQKLVQDKWHISPWYPALVTTRAMTRVLYLSSQGYLKDISEALITVKIPAILFKILSCVLQTQNEDGSWGSNGNPEETADCVLSLARLASLPCASSFQSRITAAIASGRSYLEPWVSKELDATSLIWIEKVLYSIERICRSYVIAALHAPVPTYPPETLPSTSKSICFDNLFSVDEDLLTKFEK</sequence>
<dbReference type="InterPro" id="IPR008930">
    <property type="entry name" value="Terpenoid_cyclase/PrenylTrfase"/>
</dbReference>
<evidence type="ECO:0000313" key="2">
    <source>
        <dbReference type="EMBL" id="KAF9061663.1"/>
    </source>
</evidence>
<evidence type="ECO:0000256" key="1">
    <source>
        <dbReference type="ARBA" id="ARBA00006333"/>
    </source>
</evidence>
<dbReference type="AlphaFoldDB" id="A0A9P5PDZ8"/>
<dbReference type="Gene3D" id="1.50.10.160">
    <property type="match status" value="1"/>
</dbReference>
<dbReference type="InterPro" id="IPR050148">
    <property type="entry name" value="Terpene_synthase-like"/>
</dbReference>
<dbReference type="EMBL" id="JADNRY010000194">
    <property type="protein sequence ID" value="KAF9061663.1"/>
    <property type="molecule type" value="Genomic_DNA"/>
</dbReference>
<protein>
    <submittedName>
        <fullName evidence="2">Terpenoid cyclases/protein prenyltransferase alpha-alpha toroid</fullName>
    </submittedName>
</protein>
<dbReference type="OrthoDB" id="2343925at2759"/>
<dbReference type="SUPFAM" id="SSF48239">
    <property type="entry name" value="Terpenoid cyclases/Protein prenyltransferases"/>
    <property type="match status" value="2"/>
</dbReference>
<comment type="similarity">
    <text evidence="1">Belongs to the terpene synthase family.</text>
</comment>
<dbReference type="GO" id="GO:0010333">
    <property type="term" value="F:terpene synthase activity"/>
    <property type="evidence" value="ECO:0007669"/>
    <property type="project" value="InterPro"/>
</dbReference>
<keyword evidence="3" id="KW-1185">Reference proteome</keyword>
<dbReference type="Proteomes" id="UP000772434">
    <property type="component" value="Unassembled WGS sequence"/>
</dbReference>
<dbReference type="PANTHER" id="PTHR31739:SF25">
    <property type="entry name" value="(E,E)-GERANYLLINALOOL SYNTHASE"/>
    <property type="match status" value="1"/>
</dbReference>
<accession>A0A9P5PDZ8</accession>
<organism evidence="2 3">
    <name type="scientific">Rhodocollybia butyracea</name>
    <dbReference type="NCBI Taxonomy" id="206335"/>
    <lineage>
        <taxon>Eukaryota</taxon>
        <taxon>Fungi</taxon>
        <taxon>Dikarya</taxon>
        <taxon>Basidiomycota</taxon>
        <taxon>Agaricomycotina</taxon>
        <taxon>Agaricomycetes</taxon>
        <taxon>Agaricomycetidae</taxon>
        <taxon>Agaricales</taxon>
        <taxon>Marasmiineae</taxon>
        <taxon>Omphalotaceae</taxon>
        <taxon>Rhodocollybia</taxon>
    </lineage>
</organism>
<dbReference type="PANTHER" id="PTHR31739">
    <property type="entry name" value="ENT-COPALYL DIPHOSPHATE SYNTHASE, CHLOROPLASTIC"/>
    <property type="match status" value="1"/>
</dbReference>